<reference evidence="1 2" key="1">
    <citation type="journal article" date="2016" name="Nat. Commun.">
        <title>Thousands of microbial genomes shed light on interconnected biogeochemical processes in an aquifer system.</title>
        <authorList>
            <person name="Anantharaman K."/>
            <person name="Brown C.T."/>
            <person name="Hug L.A."/>
            <person name="Sharon I."/>
            <person name="Castelle C.J."/>
            <person name="Probst A.J."/>
            <person name="Thomas B.C."/>
            <person name="Singh A."/>
            <person name="Wilkins M.J."/>
            <person name="Karaoz U."/>
            <person name="Brodie E.L."/>
            <person name="Williams K.H."/>
            <person name="Hubbard S.S."/>
            <person name="Banfield J.F."/>
        </authorList>
    </citation>
    <scope>NUCLEOTIDE SEQUENCE [LARGE SCALE GENOMIC DNA]</scope>
</reference>
<comment type="caution">
    <text evidence="1">The sequence shown here is derived from an EMBL/GenBank/DDBJ whole genome shotgun (WGS) entry which is preliminary data.</text>
</comment>
<proteinExistence type="predicted"/>
<dbReference type="AlphaFoldDB" id="A0A1G2G284"/>
<accession>A0A1G2G284</accession>
<sequence length="89" mass="9981">MIKGAIDIEKSIVAFGGEYHIDASNRLSEMGAQSKDIWGFNIRLDAPRDSWVEYTALINIKPEAGNRDMIISDAATREKIKKILDTMII</sequence>
<dbReference type="Proteomes" id="UP000177480">
    <property type="component" value="Unassembled WGS sequence"/>
</dbReference>
<gene>
    <name evidence="1" type="ORF">A2719_04415</name>
</gene>
<dbReference type="InterPro" id="IPR043731">
    <property type="entry name" value="DUF5674"/>
</dbReference>
<dbReference type="EMBL" id="MHNK01000003">
    <property type="protein sequence ID" value="OGZ44416.1"/>
    <property type="molecule type" value="Genomic_DNA"/>
</dbReference>
<protein>
    <submittedName>
        <fullName evidence="1">Uncharacterized protein</fullName>
    </submittedName>
</protein>
<evidence type="ECO:0000313" key="2">
    <source>
        <dbReference type="Proteomes" id="UP000177480"/>
    </source>
</evidence>
<name>A0A1G2G284_9BACT</name>
<organism evidence="1 2">
    <name type="scientific">Candidatus Ryanbacteria bacterium RIFCSPHIGHO2_01_FULL_45_22</name>
    <dbReference type="NCBI Taxonomy" id="1802114"/>
    <lineage>
        <taxon>Bacteria</taxon>
        <taxon>Candidatus Ryaniibacteriota</taxon>
    </lineage>
</organism>
<dbReference type="STRING" id="1802114.A2719_04415"/>
<dbReference type="Pfam" id="PF18924">
    <property type="entry name" value="DUF5674"/>
    <property type="match status" value="1"/>
</dbReference>
<evidence type="ECO:0000313" key="1">
    <source>
        <dbReference type="EMBL" id="OGZ44416.1"/>
    </source>
</evidence>